<reference evidence="3 4" key="1">
    <citation type="submission" date="2019-10" db="EMBL/GenBank/DDBJ databases">
        <title>Alkaliphilus serpentinus sp. nov. and Alkaliphilus pronyensis sp. nov., two novel anaerobic alkaliphilic species isolated from the serpentinized-hosted hydrothermal field of the Prony Bay (New Caledonia).</title>
        <authorList>
            <person name="Postec A."/>
        </authorList>
    </citation>
    <scope>NUCLEOTIDE SEQUENCE [LARGE SCALE GENOMIC DNA]</scope>
    <source>
        <strain evidence="3 4">LacT</strain>
    </source>
</reference>
<dbReference type="SUPFAM" id="SSF53335">
    <property type="entry name" value="S-adenosyl-L-methionine-dependent methyltransferases"/>
    <property type="match status" value="1"/>
</dbReference>
<name>A0A833HNL3_9FIRM</name>
<dbReference type="GO" id="GO:0032259">
    <property type="term" value="P:methylation"/>
    <property type="evidence" value="ECO:0007669"/>
    <property type="project" value="UniProtKB-KW"/>
</dbReference>
<dbReference type="Proteomes" id="UP000465601">
    <property type="component" value="Unassembled WGS sequence"/>
</dbReference>
<dbReference type="OrthoDB" id="9791837at2"/>
<keyword evidence="3" id="KW-0489">Methyltransferase</keyword>
<dbReference type="InterPro" id="IPR029063">
    <property type="entry name" value="SAM-dependent_MTases_sf"/>
</dbReference>
<organism evidence="3 4">
    <name type="scientific">Alkaliphilus serpentinus</name>
    <dbReference type="NCBI Taxonomy" id="1482731"/>
    <lineage>
        <taxon>Bacteria</taxon>
        <taxon>Bacillati</taxon>
        <taxon>Bacillota</taxon>
        <taxon>Clostridia</taxon>
        <taxon>Peptostreptococcales</taxon>
        <taxon>Natronincolaceae</taxon>
        <taxon>Alkaliphilus</taxon>
    </lineage>
</organism>
<accession>A0A833HNL3</accession>
<keyword evidence="4" id="KW-1185">Reference proteome</keyword>
<dbReference type="PANTHER" id="PTHR43861">
    <property type="entry name" value="TRANS-ACONITATE 2-METHYLTRANSFERASE-RELATED"/>
    <property type="match status" value="1"/>
</dbReference>
<proteinExistence type="predicted"/>
<dbReference type="GO" id="GO:0008168">
    <property type="term" value="F:methyltransferase activity"/>
    <property type="evidence" value="ECO:0007669"/>
    <property type="project" value="UniProtKB-KW"/>
</dbReference>
<dbReference type="Gene3D" id="2.20.25.110">
    <property type="entry name" value="S-adenosyl-L-methionine-dependent methyltransferases"/>
    <property type="match status" value="1"/>
</dbReference>
<dbReference type="AlphaFoldDB" id="A0A833HNL3"/>
<evidence type="ECO:0000313" key="3">
    <source>
        <dbReference type="EMBL" id="KAB3529607.1"/>
    </source>
</evidence>
<keyword evidence="1 3" id="KW-0808">Transferase</keyword>
<dbReference type="InterPro" id="IPR041698">
    <property type="entry name" value="Methyltransf_25"/>
</dbReference>
<dbReference type="CDD" id="cd02440">
    <property type="entry name" value="AdoMet_MTases"/>
    <property type="match status" value="1"/>
</dbReference>
<sequence length="220" mass="26166">MDTEKTSLYNRPDIYDIHFSGKMAELLRKHYEIVLSNKEICTIHDCSYGTGNLTNELARMGYHISGSDLSKEMLSRAEEKINAENLKIKLTQSDFRDLTTNIKDKFDCVMSTGNSLAHVSNEDVKKVLYQMAQLIKKKGYIYIDTRNWDRILSTRQRFYYYQPFFKNDERINAMQVWDCNSDGTITFNLLFSFEKEKRIYQREELKNYIIRSKKNYWLMS</sequence>
<dbReference type="EMBL" id="WBZB01000027">
    <property type="protein sequence ID" value="KAB3529607.1"/>
    <property type="molecule type" value="Genomic_DNA"/>
</dbReference>
<gene>
    <name evidence="3" type="ORF">F8153_08980</name>
</gene>
<comment type="caution">
    <text evidence="3">The sequence shown here is derived from an EMBL/GenBank/DDBJ whole genome shotgun (WGS) entry which is preliminary data.</text>
</comment>
<dbReference type="Pfam" id="PF13649">
    <property type="entry name" value="Methyltransf_25"/>
    <property type="match status" value="1"/>
</dbReference>
<evidence type="ECO:0000256" key="1">
    <source>
        <dbReference type="ARBA" id="ARBA00022679"/>
    </source>
</evidence>
<dbReference type="Gene3D" id="3.40.50.150">
    <property type="entry name" value="Vaccinia Virus protein VP39"/>
    <property type="match status" value="1"/>
</dbReference>
<evidence type="ECO:0000259" key="2">
    <source>
        <dbReference type="Pfam" id="PF13649"/>
    </source>
</evidence>
<protein>
    <submittedName>
        <fullName evidence="3">Class I SAM-dependent methyltransferase</fullName>
    </submittedName>
</protein>
<dbReference type="RefSeq" id="WP_151866025.1">
    <property type="nucleotide sequence ID" value="NZ_WBZB01000027.1"/>
</dbReference>
<evidence type="ECO:0000313" key="4">
    <source>
        <dbReference type="Proteomes" id="UP000465601"/>
    </source>
</evidence>
<feature type="domain" description="Methyltransferase" evidence="2">
    <location>
        <begin position="45"/>
        <end position="139"/>
    </location>
</feature>